<protein>
    <submittedName>
        <fullName evidence="1">Uncharacterized protein</fullName>
    </submittedName>
</protein>
<gene>
    <name evidence="1" type="ORF">CDAR_487681</name>
</gene>
<evidence type="ECO:0000313" key="1">
    <source>
        <dbReference type="EMBL" id="GIX99653.1"/>
    </source>
</evidence>
<accession>A0AAV4PTQ4</accession>
<reference evidence="1 2" key="1">
    <citation type="submission" date="2021-06" db="EMBL/GenBank/DDBJ databases">
        <title>Caerostris darwini draft genome.</title>
        <authorList>
            <person name="Kono N."/>
            <person name="Arakawa K."/>
        </authorList>
    </citation>
    <scope>NUCLEOTIDE SEQUENCE [LARGE SCALE GENOMIC DNA]</scope>
</reference>
<comment type="caution">
    <text evidence="1">The sequence shown here is derived from an EMBL/GenBank/DDBJ whole genome shotgun (WGS) entry which is preliminary data.</text>
</comment>
<dbReference type="AlphaFoldDB" id="A0AAV4PTQ4"/>
<keyword evidence="2" id="KW-1185">Reference proteome</keyword>
<evidence type="ECO:0000313" key="2">
    <source>
        <dbReference type="Proteomes" id="UP001054837"/>
    </source>
</evidence>
<sequence>MGKDDVIWIHLPHPSSLGSRVRSARSGKGVFTAPEFLVSTSNPILIVSPLSPFAIGRSRVQAPSNCSASDSDSGCPDSD</sequence>
<dbReference type="EMBL" id="BPLQ01003322">
    <property type="protein sequence ID" value="GIX99653.1"/>
    <property type="molecule type" value="Genomic_DNA"/>
</dbReference>
<name>A0AAV4PTQ4_9ARAC</name>
<dbReference type="Proteomes" id="UP001054837">
    <property type="component" value="Unassembled WGS sequence"/>
</dbReference>
<organism evidence="1 2">
    <name type="scientific">Caerostris darwini</name>
    <dbReference type="NCBI Taxonomy" id="1538125"/>
    <lineage>
        <taxon>Eukaryota</taxon>
        <taxon>Metazoa</taxon>
        <taxon>Ecdysozoa</taxon>
        <taxon>Arthropoda</taxon>
        <taxon>Chelicerata</taxon>
        <taxon>Arachnida</taxon>
        <taxon>Araneae</taxon>
        <taxon>Araneomorphae</taxon>
        <taxon>Entelegynae</taxon>
        <taxon>Araneoidea</taxon>
        <taxon>Araneidae</taxon>
        <taxon>Caerostris</taxon>
    </lineage>
</organism>
<proteinExistence type="predicted"/>